<dbReference type="InterPro" id="IPR021637">
    <property type="entry name" value="DUF3243"/>
</dbReference>
<gene>
    <name evidence="1" type="ORF">FPZ49_07610</name>
</gene>
<dbReference type="Gene3D" id="1.10.760.20">
    <property type="entry name" value="Protein of unknown function DUF3243"/>
    <property type="match status" value="1"/>
</dbReference>
<dbReference type="PIRSF" id="PIRSF004764">
    <property type="entry name" value="YmfJ"/>
    <property type="match status" value="1"/>
</dbReference>
<name>A0A559KEQ6_9BACL</name>
<evidence type="ECO:0000313" key="1">
    <source>
        <dbReference type="EMBL" id="TVY10593.1"/>
    </source>
</evidence>
<proteinExistence type="predicted"/>
<dbReference type="RefSeq" id="WP_144845160.1">
    <property type="nucleotide sequence ID" value="NZ_VNJI01000007.1"/>
</dbReference>
<keyword evidence="2" id="KW-1185">Reference proteome</keyword>
<evidence type="ECO:0000313" key="2">
    <source>
        <dbReference type="Proteomes" id="UP000317036"/>
    </source>
</evidence>
<dbReference type="OrthoDB" id="2382009at2"/>
<accession>A0A559KEQ6</accession>
<protein>
    <submittedName>
        <fullName evidence="1">DUF3243 domain-containing protein</fullName>
    </submittedName>
</protein>
<comment type="caution">
    <text evidence="1">The sequence shown here is derived from an EMBL/GenBank/DDBJ whole genome shotgun (WGS) entry which is preliminary data.</text>
</comment>
<dbReference type="EMBL" id="VNJI01000007">
    <property type="protein sequence ID" value="TVY10593.1"/>
    <property type="molecule type" value="Genomic_DNA"/>
</dbReference>
<reference evidence="1 2" key="1">
    <citation type="submission" date="2019-07" db="EMBL/GenBank/DDBJ databases">
        <authorList>
            <person name="Kim J."/>
        </authorList>
    </citation>
    <scope>NUCLEOTIDE SEQUENCE [LARGE SCALE GENOMIC DNA]</scope>
    <source>
        <strain evidence="1 2">JC52</strain>
    </source>
</reference>
<dbReference type="AlphaFoldDB" id="A0A559KEQ6"/>
<dbReference type="InterPro" id="IPR024702">
    <property type="entry name" value="Uncharacterised_YmfJ"/>
</dbReference>
<dbReference type="Proteomes" id="UP000317036">
    <property type="component" value="Unassembled WGS sequence"/>
</dbReference>
<organism evidence="1 2">
    <name type="scientific">Paenibacillus cremeus</name>
    <dbReference type="NCBI Taxonomy" id="2163881"/>
    <lineage>
        <taxon>Bacteria</taxon>
        <taxon>Bacillati</taxon>
        <taxon>Bacillota</taxon>
        <taxon>Bacilli</taxon>
        <taxon>Bacillales</taxon>
        <taxon>Paenibacillaceae</taxon>
        <taxon>Paenibacillus</taxon>
    </lineage>
</organism>
<sequence length="84" mass="9563">MATVLKAFDRWKEFLGERVEQAEKVGMSEETISNLAFQIGEFLSDKVDPENKEERAIKELWDVCDESERRVLAGAMVKLAKANS</sequence>
<dbReference type="Pfam" id="PF11588">
    <property type="entry name" value="DUF3243"/>
    <property type="match status" value="1"/>
</dbReference>
<dbReference type="InterPro" id="IPR038292">
    <property type="entry name" value="YmfJ/YflH_sf"/>
</dbReference>